<gene>
    <name evidence="2" type="ORF">DIATSA_LOCUS2196</name>
</gene>
<feature type="region of interest" description="Disordered" evidence="1">
    <location>
        <begin position="1"/>
        <end position="328"/>
    </location>
</feature>
<feature type="compositionally biased region" description="Basic residues" evidence="1">
    <location>
        <begin position="318"/>
        <end position="328"/>
    </location>
</feature>
<feature type="compositionally biased region" description="Basic and acidic residues" evidence="1">
    <location>
        <begin position="247"/>
        <end position="261"/>
    </location>
</feature>
<dbReference type="Proteomes" id="UP001153714">
    <property type="component" value="Chromosome 11"/>
</dbReference>
<feature type="compositionally biased region" description="Low complexity" evidence="1">
    <location>
        <begin position="133"/>
        <end position="167"/>
    </location>
</feature>
<feature type="compositionally biased region" description="Basic and acidic residues" evidence="1">
    <location>
        <begin position="223"/>
        <end position="235"/>
    </location>
</feature>
<feature type="compositionally biased region" description="Low complexity" evidence="1">
    <location>
        <begin position="177"/>
        <end position="194"/>
    </location>
</feature>
<evidence type="ECO:0000313" key="3">
    <source>
        <dbReference type="Proteomes" id="UP001153714"/>
    </source>
</evidence>
<evidence type="ECO:0000313" key="2">
    <source>
        <dbReference type="EMBL" id="CAG9784077.1"/>
    </source>
</evidence>
<feature type="compositionally biased region" description="Low complexity" evidence="1">
    <location>
        <begin position="1"/>
        <end position="19"/>
    </location>
</feature>
<feature type="compositionally biased region" description="Polar residues" evidence="1">
    <location>
        <begin position="72"/>
        <end position="87"/>
    </location>
</feature>
<organism evidence="2 3">
    <name type="scientific">Diatraea saccharalis</name>
    <name type="common">sugarcane borer</name>
    <dbReference type="NCBI Taxonomy" id="40085"/>
    <lineage>
        <taxon>Eukaryota</taxon>
        <taxon>Metazoa</taxon>
        <taxon>Ecdysozoa</taxon>
        <taxon>Arthropoda</taxon>
        <taxon>Hexapoda</taxon>
        <taxon>Insecta</taxon>
        <taxon>Pterygota</taxon>
        <taxon>Neoptera</taxon>
        <taxon>Endopterygota</taxon>
        <taxon>Lepidoptera</taxon>
        <taxon>Glossata</taxon>
        <taxon>Ditrysia</taxon>
        <taxon>Pyraloidea</taxon>
        <taxon>Crambidae</taxon>
        <taxon>Crambinae</taxon>
        <taxon>Diatraea</taxon>
    </lineage>
</organism>
<dbReference type="AlphaFoldDB" id="A0A9N9QVI5"/>
<feature type="compositionally biased region" description="Basic and acidic residues" evidence="1">
    <location>
        <begin position="200"/>
        <end position="212"/>
    </location>
</feature>
<feature type="compositionally biased region" description="Pro residues" evidence="1">
    <location>
        <begin position="116"/>
        <end position="132"/>
    </location>
</feature>
<accession>A0A9N9QVI5</accession>
<feature type="compositionally biased region" description="Basic and acidic residues" evidence="1">
    <location>
        <begin position="55"/>
        <end position="70"/>
    </location>
</feature>
<feature type="compositionally biased region" description="Polar residues" evidence="1">
    <location>
        <begin position="27"/>
        <end position="37"/>
    </location>
</feature>
<reference evidence="2" key="2">
    <citation type="submission" date="2022-10" db="EMBL/GenBank/DDBJ databases">
        <authorList>
            <consortium name="ENA_rothamsted_submissions"/>
            <consortium name="culmorum"/>
            <person name="King R."/>
        </authorList>
    </citation>
    <scope>NUCLEOTIDE SEQUENCE</scope>
</reference>
<keyword evidence="3" id="KW-1185">Reference proteome</keyword>
<feature type="compositionally biased region" description="Low complexity" evidence="1">
    <location>
        <begin position="299"/>
        <end position="313"/>
    </location>
</feature>
<name>A0A9N9QVI5_9NEOP</name>
<protein>
    <submittedName>
        <fullName evidence="2">Uncharacterized protein</fullName>
    </submittedName>
</protein>
<proteinExistence type="predicted"/>
<sequence>MNQTTTKTSNKNKSNNNDKNPGETNYKHVTNNNNKGDSNGDARKGPLTRNRKRREMLMEESAKDHDHCDDSTIISDGYTDTGSTVTISPDRFLGVTGERPSDSDSVDTINIWASQPPHPAPTRTPEPQPPSPLSLSSLSSLALPDNLPRTPRLSLSSSSSSFSSTSSHDTDRTAECTSPKGTIPPSTTTTTTITRNKDKRKGDEPFSMEEWRNTPSCSYAWTGDREKETARRTERPPPTVTAQGATEEYRWRIRGHWEGKNHQQQRGGGKRERDRQKIAPNTRNRTHRGKRGKDDLGYPPLLRRPSPPLLNLLTHTTQYHRRREQAQE</sequence>
<dbReference type="EMBL" id="OU893342">
    <property type="protein sequence ID" value="CAG9784077.1"/>
    <property type="molecule type" value="Genomic_DNA"/>
</dbReference>
<evidence type="ECO:0000256" key="1">
    <source>
        <dbReference type="SAM" id="MobiDB-lite"/>
    </source>
</evidence>
<reference evidence="2" key="1">
    <citation type="submission" date="2021-12" db="EMBL/GenBank/DDBJ databases">
        <authorList>
            <person name="King R."/>
        </authorList>
    </citation>
    <scope>NUCLEOTIDE SEQUENCE</scope>
</reference>